<organism evidence="13 14">
    <name type="scientific">Heminiphilus faecis</name>
    <dbReference type="NCBI Taxonomy" id="2601703"/>
    <lineage>
        <taxon>Bacteria</taxon>
        <taxon>Pseudomonadati</taxon>
        <taxon>Bacteroidota</taxon>
        <taxon>Bacteroidia</taxon>
        <taxon>Bacteroidales</taxon>
        <taxon>Muribaculaceae</taxon>
        <taxon>Heminiphilus</taxon>
    </lineage>
</organism>
<keyword evidence="9 11" id="KW-0408">Iron</keyword>
<comment type="caution">
    <text evidence="11">Lacks conserved residue(s) required for the propagation of feature annotation.</text>
</comment>
<feature type="domain" description="FAD-binding FR-type" evidence="12">
    <location>
        <begin position="3"/>
        <end position="104"/>
    </location>
</feature>
<gene>
    <name evidence="11" type="primary">pyrK</name>
    <name evidence="13" type="ORF">AAK873_00770</name>
</gene>
<evidence type="ECO:0000313" key="13">
    <source>
        <dbReference type="EMBL" id="MEY8244143.1"/>
    </source>
</evidence>
<feature type="binding site" evidence="11">
    <location>
        <position position="222"/>
    </location>
    <ligand>
        <name>[2Fe-2S] cluster</name>
        <dbReference type="ChEBI" id="CHEBI:190135"/>
    </ligand>
</feature>
<dbReference type="Gene3D" id="2.10.240.10">
    <property type="entry name" value="Dihydroorotate dehydrogenase, electron transfer subunit"/>
    <property type="match status" value="1"/>
</dbReference>
<evidence type="ECO:0000256" key="6">
    <source>
        <dbReference type="ARBA" id="ARBA00022827"/>
    </source>
</evidence>
<dbReference type="SUPFAM" id="SSF52343">
    <property type="entry name" value="Ferredoxin reductase-like, C-terminal NADP-linked domain"/>
    <property type="match status" value="1"/>
</dbReference>
<feature type="binding site" evidence="11">
    <location>
        <position position="227"/>
    </location>
    <ligand>
        <name>[2Fe-2S] cluster</name>
        <dbReference type="ChEBI" id="CHEBI:190135"/>
    </ligand>
</feature>
<reference evidence="13 14" key="1">
    <citation type="submission" date="2024-03" db="EMBL/GenBank/DDBJ databases">
        <title>Mouse gut bacterial collection (mGBC) of GemPharmatech.</title>
        <authorList>
            <person name="He Y."/>
            <person name="Dong L."/>
            <person name="Wu D."/>
            <person name="Gao X."/>
            <person name="Lin Z."/>
        </authorList>
    </citation>
    <scope>NUCLEOTIDE SEQUENCE [LARGE SCALE GENOMIC DNA]</scope>
    <source>
        <strain evidence="13 14">54-13</strain>
    </source>
</reference>
<evidence type="ECO:0000313" key="14">
    <source>
        <dbReference type="Proteomes" id="UP001565200"/>
    </source>
</evidence>
<keyword evidence="10 11" id="KW-0411">Iron-sulfur</keyword>
<evidence type="ECO:0000256" key="10">
    <source>
        <dbReference type="ARBA" id="ARBA00023014"/>
    </source>
</evidence>
<proteinExistence type="inferred from homology"/>
<dbReference type="PIRSF" id="PIRSF006816">
    <property type="entry name" value="Cyc3_hyd_g"/>
    <property type="match status" value="1"/>
</dbReference>
<evidence type="ECO:0000256" key="9">
    <source>
        <dbReference type="ARBA" id="ARBA00023004"/>
    </source>
</evidence>
<feature type="binding site" evidence="11">
    <location>
        <begin position="79"/>
        <end position="80"/>
    </location>
    <ligand>
        <name>FAD</name>
        <dbReference type="ChEBI" id="CHEBI:57692"/>
    </ligand>
</feature>
<evidence type="ECO:0000256" key="2">
    <source>
        <dbReference type="ARBA" id="ARBA00022448"/>
    </source>
</evidence>
<keyword evidence="14" id="KW-1185">Reference proteome</keyword>
<keyword evidence="8 11" id="KW-0249">Electron transport</keyword>
<dbReference type="InterPro" id="IPR017938">
    <property type="entry name" value="Riboflavin_synthase-like_b-brl"/>
</dbReference>
<dbReference type="InterPro" id="IPR019480">
    <property type="entry name" value="Dihydroorotate_DH_Fe-S-bd"/>
</dbReference>
<dbReference type="PROSITE" id="PS51384">
    <property type="entry name" value="FAD_FR"/>
    <property type="match status" value="1"/>
</dbReference>
<evidence type="ECO:0000256" key="4">
    <source>
        <dbReference type="ARBA" id="ARBA00022714"/>
    </source>
</evidence>
<evidence type="ECO:0000256" key="5">
    <source>
        <dbReference type="ARBA" id="ARBA00022723"/>
    </source>
</evidence>
<keyword evidence="6 11" id="KW-0274">FAD</keyword>
<dbReference type="HAMAP" id="MF_01211">
    <property type="entry name" value="DHODB_Fe_S_bind"/>
    <property type="match status" value="1"/>
</dbReference>
<evidence type="ECO:0000256" key="1">
    <source>
        <dbReference type="ARBA" id="ARBA00006422"/>
    </source>
</evidence>
<protein>
    <recommendedName>
        <fullName evidence="11">Dihydroorotate dehydrogenase B (NAD(+)), electron transfer subunit</fullName>
    </recommendedName>
    <alternativeName>
        <fullName evidence="11">Dihydroorotate oxidase B, electron transfer subunit</fullName>
    </alternativeName>
</protein>
<accession>A0ABV4CRY9</accession>
<dbReference type="CDD" id="cd06218">
    <property type="entry name" value="DHOD_e_trans"/>
    <property type="match status" value="1"/>
</dbReference>
<feature type="binding site" evidence="11">
    <location>
        <begin position="55"/>
        <end position="58"/>
    </location>
    <ligand>
        <name>FAD</name>
        <dbReference type="ChEBI" id="CHEBI:57692"/>
    </ligand>
</feature>
<dbReference type="PRINTS" id="PR00409">
    <property type="entry name" value="PHDIOXRDTASE"/>
</dbReference>
<feature type="binding site" evidence="11">
    <location>
        <position position="242"/>
    </location>
    <ligand>
        <name>[2Fe-2S] cluster</name>
        <dbReference type="ChEBI" id="CHEBI:190135"/>
    </ligand>
</feature>
<keyword evidence="4 11" id="KW-0001">2Fe-2S</keyword>
<evidence type="ECO:0000259" key="12">
    <source>
        <dbReference type="PROSITE" id="PS51384"/>
    </source>
</evidence>
<dbReference type="Pfam" id="PF10418">
    <property type="entry name" value="DHODB_Fe-S_bind"/>
    <property type="match status" value="1"/>
</dbReference>
<dbReference type="RefSeq" id="WP_121698944.1">
    <property type="nucleotide sequence ID" value="NZ_JBCLPP010000002.1"/>
</dbReference>
<comment type="caution">
    <text evidence="13">The sequence shown here is derived from an EMBL/GenBank/DDBJ whole genome shotgun (WGS) entry which is preliminary data.</text>
</comment>
<dbReference type="SUPFAM" id="SSF63380">
    <property type="entry name" value="Riboflavin synthase domain-like"/>
    <property type="match status" value="1"/>
</dbReference>
<evidence type="ECO:0000256" key="8">
    <source>
        <dbReference type="ARBA" id="ARBA00022982"/>
    </source>
</evidence>
<dbReference type="InterPro" id="IPR050353">
    <property type="entry name" value="PyrK_electron_transfer"/>
</dbReference>
<comment type="similarity">
    <text evidence="1 11">Belongs to the PyrK family.</text>
</comment>
<keyword evidence="7 11" id="KW-0665">Pyrimidine biosynthesis</keyword>
<evidence type="ECO:0000256" key="7">
    <source>
        <dbReference type="ARBA" id="ARBA00022975"/>
    </source>
</evidence>
<dbReference type="Pfam" id="PF00175">
    <property type="entry name" value="NAD_binding_1"/>
    <property type="match status" value="1"/>
</dbReference>
<dbReference type="InterPro" id="IPR023455">
    <property type="entry name" value="Dihydroorotate_DHASE_ETsu"/>
</dbReference>
<dbReference type="Gene3D" id="2.40.30.10">
    <property type="entry name" value="Translation factors"/>
    <property type="match status" value="1"/>
</dbReference>
<keyword evidence="2 11" id="KW-0813">Transport</keyword>
<keyword evidence="5 11" id="KW-0479">Metal-binding</keyword>
<feature type="binding site" evidence="11">
    <location>
        <position position="230"/>
    </location>
    <ligand>
        <name>[2Fe-2S] cluster</name>
        <dbReference type="ChEBI" id="CHEBI:190135"/>
    </ligand>
</feature>
<dbReference type="EMBL" id="JBCLPP010000002">
    <property type="protein sequence ID" value="MEY8244143.1"/>
    <property type="molecule type" value="Genomic_DNA"/>
</dbReference>
<dbReference type="InterPro" id="IPR017927">
    <property type="entry name" value="FAD-bd_FR_type"/>
</dbReference>
<dbReference type="PANTHER" id="PTHR43513">
    <property type="entry name" value="DIHYDROOROTATE DEHYDROGENASE B (NAD(+)), ELECTRON TRANSFER SUBUNIT"/>
    <property type="match status" value="1"/>
</dbReference>
<keyword evidence="3 11" id="KW-0285">Flavoprotein</keyword>
<comment type="pathway">
    <text evidence="11">Pyrimidine metabolism; UMP biosynthesis via de novo pathway; orotate from (S)-dihydroorotate (NAD(+) route): step 1/1.</text>
</comment>
<name>A0ABV4CRY9_9BACT</name>
<evidence type="ECO:0000256" key="11">
    <source>
        <dbReference type="HAMAP-Rule" id="MF_01211"/>
    </source>
</evidence>
<sequence>MKKYILNFKVVENRHLHELYSLLILSPIDGMLPEVLPGQFVQIAVDNSKTTFLRRPISINYIDRKNGTLWLLIRKAGDGTKAITEKKAGDTINMVLPLGNSFNAPEEATQVLLIGGGVGVAPLLYLGEVLKKDGYVPHFLIGARSYKDVLELDEFNNIGQVHVSTEDGSYGEKGLVTAHSILNQKWDKIYCCGPAPMMKAVARKASEMGTDCEVSLENMMACGLGACLCCVEKTVRGNVCVCTEGPVFNIKELTWLD</sequence>
<dbReference type="InterPro" id="IPR037117">
    <property type="entry name" value="Dihydroorotate_DH_ele_sf"/>
</dbReference>
<dbReference type="PANTHER" id="PTHR43513:SF3">
    <property type="entry name" value="DIHYDROOROTATE DEHYDROGENASE B (NAD(+)), ELECTRON TRANSFER SUBUNIT-RELATED"/>
    <property type="match status" value="1"/>
</dbReference>
<comment type="function">
    <text evidence="11">Responsible for channeling the electrons from the oxidation of dihydroorotate from the FMN redox center in the PyrD type B subunit to the ultimate electron acceptor NAD(+).</text>
</comment>
<comment type="cofactor">
    <cofactor evidence="11">
        <name>FAD</name>
        <dbReference type="ChEBI" id="CHEBI:57692"/>
    </cofactor>
    <text evidence="11">Binds 1 FAD per subunit.</text>
</comment>
<comment type="cofactor">
    <cofactor evidence="11">
        <name>[2Fe-2S] cluster</name>
        <dbReference type="ChEBI" id="CHEBI:190135"/>
    </cofactor>
    <text evidence="11">Binds 1 [2Fe-2S] cluster per subunit.</text>
</comment>
<dbReference type="InterPro" id="IPR039261">
    <property type="entry name" value="FNR_nucleotide-bd"/>
</dbReference>
<dbReference type="Gene3D" id="3.40.50.80">
    <property type="entry name" value="Nucleotide-binding domain of ferredoxin-NADP reductase (FNR) module"/>
    <property type="match status" value="1"/>
</dbReference>
<dbReference type="Proteomes" id="UP001565200">
    <property type="component" value="Unassembled WGS sequence"/>
</dbReference>
<dbReference type="InterPro" id="IPR001433">
    <property type="entry name" value="OxRdtase_FAD/NAD-bd"/>
</dbReference>
<comment type="subunit">
    <text evidence="11">Heterotetramer of 2 PyrK and 2 PyrD type B subunits.</text>
</comment>
<evidence type="ECO:0000256" key="3">
    <source>
        <dbReference type="ARBA" id="ARBA00022630"/>
    </source>
</evidence>
<dbReference type="InterPro" id="IPR012165">
    <property type="entry name" value="Cyt_c3_hydrogenase_gsu"/>
</dbReference>